<evidence type="ECO:0000256" key="8">
    <source>
        <dbReference type="RuleBase" id="RU000688"/>
    </source>
</evidence>
<feature type="transmembrane region" description="Helical" evidence="9">
    <location>
        <begin position="203"/>
        <end position="230"/>
    </location>
</feature>
<protein>
    <submittedName>
        <fullName evidence="12">Mas-related G-protein coupled receptor member X1</fullName>
    </submittedName>
</protein>
<sequence>MVTSPTLDRMTERYTSEGLMSVDPTITSQGMDPTTVNGTDESLVQTCYETLIPDFLIIIIGLVGLPGNAVVIYLLGCRMRRNTISVYILNLAASDFLVLCCHCFGSLLIVIRPFHHLYIGISFILINIALIPYIAGLSTLSAISMERCLSVLWPIWYRCHRPRHMSAIVCTLLWALSLLLNILEWNYSGFLYEFFSSIWWKNFDFIVTAWLIFLFLTLSGSSLTLVVRILCGSRRMPVTRLYVTILFTVLVFLICALPFGLFWFLLLWLPITLPDFSCYFYIATTVLSCVNSCANPIIYFFIGSFRQQHQTLKLVLQRALQDSYHENEGEDRHVQETLEMSGSGVA</sequence>
<dbReference type="GeneID" id="101713481"/>
<dbReference type="PRINTS" id="PR00237">
    <property type="entry name" value="GPCRRHODOPSN"/>
</dbReference>
<dbReference type="CDD" id="cd15106">
    <property type="entry name" value="7tmA_MrgprX-like"/>
    <property type="match status" value="1"/>
</dbReference>
<evidence type="ECO:0000256" key="5">
    <source>
        <dbReference type="ARBA" id="ARBA00023136"/>
    </source>
</evidence>
<keyword evidence="6 8" id="KW-0675">Receptor</keyword>
<dbReference type="PRINTS" id="PR02108">
    <property type="entry name" value="MRGPCRFAMILY"/>
</dbReference>
<dbReference type="Proteomes" id="UP000694906">
    <property type="component" value="Unplaced"/>
</dbReference>
<dbReference type="GO" id="GO:0005886">
    <property type="term" value="C:plasma membrane"/>
    <property type="evidence" value="ECO:0007669"/>
    <property type="project" value="TreeGrafter"/>
</dbReference>
<dbReference type="Gene3D" id="1.20.1070.10">
    <property type="entry name" value="Rhodopsin 7-helix transmembrane proteins"/>
    <property type="match status" value="1"/>
</dbReference>
<evidence type="ECO:0000313" key="12">
    <source>
        <dbReference type="RefSeq" id="XP_012930008.2"/>
    </source>
</evidence>
<evidence type="ECO:0000259" key="10">
    <source>
        <dbReference type="PROSITE" id="PS50262"/>
    </source>
</evidence>
<proteinExistence type="inferred from homology"/>
<dbReference type="FunFam" id="1.20.1070.10:FF:000140">
    <property type="entry name" value="Mas-related G-protein coupled receptor member X2"/>
    <property type="match status" value="1"/>
</dbReference>
<evidence type="ECO:0000256" key="9">
    <source>
        <dbReference type="SAM" id="Phobius"/>
    </source>
</evidence>
<gene>
    <name evidence="12" type="primary">LOC101713481</name>
</gene>
<comment type="similarity">
    <text evidence="8">Belongs to the G-protein coupled receptor 1 family.</text>
</comment>
<dbReference type="RefSeq" id="XP_012930008.2">
    <property type="nucleotide sequence ID" value="XM_013074554.2"/>
</dbReference>
<evidence type="ECO:0000256" key="7">
    <source>
        <dbReference type="ARBA" id="ARBA00023224"/>
    </source>
</evidence>
<dbReference type="SUPFAM" id="SSF81321">
    <property type="entry name" value="Family A G protein-coupled receptor-like"/>
    <property type="match status" value="1"/>
</dbReference>
<evidence type="ECO:0000256" key="6">
    <source>
        <dbReference type="ARBA" id="ARBA00023170"/>
    </source>
</evidence>
<keyword evidence="11" id="KW-1185">Reference proteome</keyword>
<dbReference type="GO" id="GO:0004930">
    <property type="term" value="F:G protein-coupled receptor activity"/>
    <property type="evidence" value="ECO:0007669"/>
    <property type="project" value="UniProtKB-KW"/>
</dbReference>
<accession>A0AAX6R0E0</accession>
<feature type="domain" description="G-protein coupled receptors family 1 profile" evidence="10">
    <location>
        <begin position="67"/>
        <end position="299"/>
    </location>
</feature>
<feature type="transmembrane region" description="Helical" evidence="9">
    <location>
        <begin position="242"/>
        <end position="267"/>
    </location>
</feature>
<keyword evidence="4 8" id="KW-0297">G-protein coupled receptor</keyword>
<reference evidence="12" key="1">
    <citation type="submission" date="2025-08" db="UniProtKB">
        <authorList>
            <consortium name="RefSeq"/>
        </authorList>
    </citation>
    <scope>IDENTIFICATION</scope>
</reference>
<dbReference type="InterPro" id="IPR017452">
    <property type="entry name" value="GPCR_Rhodpsn_7TM"/>
</dbReference>
<evidence type="ECO:0000256" key="3">
    <source>
        <dbReference type="ARBA" id="ARBA00022989"/>
    </source>
</evidence>
<dbReference type="KEGG" id="hgl:101713481"/>
<keyword evidence="7 8" id="KW-0807">Transducer</keyword>
<dbReference type="PROSITE" id="PS00237">
    <property type="entry name" value="G_PROTEIN_RECEP_F1_1"/>
    <property type="match status" value="1"/>
</dbReference>
<feature type="transmembrane region" description="Helical" evidence="9">
    <location>
        <begin position="87"/>
        <end position="111"/>
    </location>
</feature>
<dbReference type="AlphaFoldDB" id="A0AAX6R0E0"/>
<keyword evidence="3 9" id="KW-1133">Transmembrane helix</keyword>
<feature type="transmembrane region" description="Helical" evidence="9">
    <location>
        <begin position="164"/>
        <end position="183"/>
    </location>
</feature>
<keyword evidence="5 9" id="KW-0472">Membrane</keyword>
<evidence type="ECO:0000256" key="1">
    <source>
        <dbReference type="ARBA" id="ARBA00004141"/>
    </source>
</evidence>
<feature type="transmembrane region" description="Helical" evidence="9">
    <location>
        <begin position="55"/>
        <end position="75"/>
    </location>
</feature>
<dbReference type="PROSITE" id="PS50262">
    <property type="entry name" value="G_PROTEIN_RECEP_F1_2"/>
    <property type="match status" value="1"/>
</dbReference>
<feature type="transmembrane region" description="Helical" evidence="9">
    <location>
        <begin position="117"/>
        <end position="143"/>
    </location>
</feature>
<evidence type="ECO:0000256" key="4">
    <source>
        <dbReference type="ARBA" id="ARBA00023040"/>
    </source>
</evidence>
<dbReference type="InterPro" id="IPR000276">
    <property type="entry name" value="GPCR_Rhodpsn"/>
</dbReference>
<feature type="transmembrane region" description="Helical" evidence="9">
    <location>
        <begin position="279"/>
        <end position="302"/>
    </location>
</feature>
<comment type="subcellular location">
    <subcellularLocation>
        <location evidence="1">Membrane</location>
        <topology evidence="1">Multi-pass membrane protein</topology>
    </subcellularLocation>
</comment>
<evidence type="ECO:0000256" key="2">
    <source>
        <dbReference type="ARBA" id="ARBA00022692"/>
    </source>
</evidence>
<evidence type="ECO:0000313" key="11">
    <source>
        <dbReference type="Proteomes" id="UP000694906"/>
    </source>
</evidence>
<dbReference type="PANTHER" id="PTHR11334">
    <property type="entry name" value="MAS-RELATED G-PROTEIN COUPLED RECEPTOR"/>
    <property type="match status" value="1"/>
</dbReference>
<dbReference type="PANTHER" id="PTHR11334:SF34">
    <property type="entry name" value="MAS-RELATED G-PROTEIN COUPLED RECEPTOR MEMBER X3"/>
    <property type="match status" value="1"/>
</dbReference>
<dbReference type="Pfam" id="PF00001">
    <property type="entry name" value="7tm_1"/>
    <property type="match status" value="1"/>
</dbReference>
<keyword evidence="2 8" id="KW-0812">Transmembrane</keyword>
<organism evidence="11 12">
    <name type="scientific">Heterocephalus glaber</name>
    <name type="common">Naked mole rat</name>
    <dbReference type="NCBI Taxonomy" id="10181"/>
    <lineage>
        <taxon>Eukaryota</taxon>
        <taxon>Metazoa</taxon>
        <taxon>Chordata</taxon>
        <taxon>Craniata</taxon>
        <taxon>Vertebrata</taxon>
        <taxon>Euteleostomi</taxon>
        <taxon>Mammalia</taxon>
        <taxon>Eutheria</taxon>
        <taxon>Euarchontoglires</taxon>
        <taxon>Glires</taxon>
        <taxon>Rodentia</taxon>
        <taxon>Hystricomorpha</taxon>
        <taxon>Bathyergidae</taxon>
        <taxon>Heterocephalus</taxon>
    </lineage>
</organism>
<dbReference type="InterPro" id="IPR026234">
    <property type="entry name" value="MRGPCRFAMILY"/>
</dbReference>
<name>A0AAX6R0E0_HETGA</name>